<feature type="binding site" evidence="13">
    <location>
        <position position="136"/>
    </location>
    <ligand>
        <name>NADPH</name>
        <dbReference type="ChEBI" id="CHEBI:57783"/>
    </ligand>
</feature>
<dbReference type="GO" id="GO:0046168">
    <property type="term" value="P:glycerol-3-phosphate catabolic process"/>
    <property type="evidence" value="ECO:0007669"/>
    <property type="project" value="InterPro"/>
</dbReference>
<dbReference type="NCBIfam" id="NF000940">
    <property type="entry name" value="PRK00094.1-2"/>
    <property type="match status" value="1"/>
</dbReference>
<dbReference type="Pfam" id="PF07479">
    <property type="entry name" value="NAD_Gly3P_dh_C"/>
    <property type="match status" value="1"/>
</dbReference>
<feature type="binding site" evidence="16">
    <location>
        <begin position="7"/>
        <end position="12"/>
    </location>
    <ligand>
        <name>NAD(+)</name>
        <dbReference type="ChEBI" id="CHEBI:57540"/>
    </ligand>
</feature>
<evidence type="ECO:0000256" key="15">
    <source>
        <dbReference type="PIRSR" id="PIRSR000114-2"/>
    </source>
</evidence>
<evidence type="ECO:0000259" key="19">
    <source>
        <dbReference type="Pfam" id="PF01210"/>
    </source>
</evidence>
<dbReference type="SUPFAM" id="SSF51735">
    <property type="entry name" value="NAD(P)-binding Rossmann-fold domains"/>
    <property type="match status" value="1"/>
</dbReference>
<dbReference type="PROSITE" id="PS00957">
    <property type="entry name" value="NAD_G3PDH"/>
    <property type="match status" value="1"/>
</dbReference>
<keyword evidence="3 13" id="KW-0521">NADP</keyword>
<dbReference type="GO" id="GO:0005975">
    <property type="term" value="P:carbohydrate metabolic process"/>
    <property type="evidence" value="ECO:0007669"/>
    <property type="project" value="InterPro"/>
</dbReference>
<feature type="active site" description="Proton acceptor" evidence="13 14">
    <location>
        <position position="187"/>
    </location>
</feature>
<comment type="pathway">
    <text evidence="13">Membrane lipid metabolism; glycerophospholipid metabolism.</text>
</comment>
<dbReference type="UniPathway" id="UPA00940"/>
<evidence type="ECO:0000259" key="20">
    <source>
        <dbReference type="Pfam" id="PF07479"/>
    </source>
</evidence>
<dbReference type="RefSeq" id="WP_173059264.1">
    <property type="nucleotide sequence ID" value="NZ_AP022853.1"/>
</dbReference>
<keyword evidence="6 13" id="KW-0443">Lipid metabolism</keyword>
<evidence type="ECO:0000256" key="7">
    <source>
        <dbReference type="ARBA" id="ARBA00023209"/>
    </source>
</evidence>
<evidence type="ECO:0000313" key="21">
    <source>
        <dbReference type="EMBL" id="BCB25389.1"/>
    </source>
</evidence>
<evidence type="ECO:0000256" key="8">
    <source>
        <dbReference type="ARBA" id="ARBA00023264"/>
    </source>
</evidence>
<evidence type="ECO:0000256" key="16">
    <source>
        <dbReference type="PIRSR" id="PIRSR000114-3"/>
    </source>
</evidence>
<evidence type="ECO:0000256" key="6">
    <source>
        <dbReference type="ARBA" id="ARBA00023098"/>
    </source>
</evidence>
<feature type="binding site" evidence="13">
    <location>
        <position position="277"/>
    </location>
    <ligand>
        <name>NADPH</name>
        <dbReference type="ChEBI" id="CHEBI:57783"/>
    </ligand>
</feature>
<dbReference type="HAMAP" id="MF_00394">
    <property type="entry name" value="NAD_Glyc3P_dehydrog"/>
    <property type="match status" value="1"/>
</dbReference>
<comment type="function">
    <text evidence="13">Catalyzes the reduction of the glycolytic intermediate dihydroxyacetone phosphate (DHAP) to sn-glycerol 3-phosphate (G3P), the key precursor for phospholipid synthesis.</text>
</comment>
<name>A0A6F8V9E3_9PROT</name>
<dbReference type="InterPro" id="IPR013328">
    <property type="entry name" value="6PGD_dom2"/>
</dbReference>
<feature type="binding site" evidence="13">
    <location>
        <position position="187"/>
    </location>
    <ligand>
        <name>sn-glycerol 3-phosphate</name>
        <dbReference type="ChEBI" id="CHEBI:57597"/>
    </ligand>
</feature>
<feature type="binding site" evidence="13">
    <location>
        <position position="11"/>
    </location>
    <ligand>
        <name>NADPH</name>
        <dbReference type="ChEBI" id="CHEBI:57783"/>
    </ligand>
</feature>
<gene>
    <name evidence="13 21" type="primary">gpsA</name>
    <name evidence="21" type="ORF">SKTS_02750</name>
</gene>
<feature type="domain" description="Glycerol-3-phosphate dehydrogenase NAD-dependent N-terminal" evidence="19">
    <location>
        <begin position="2"/>
        <end position="156"/>
    </location>
</feature>
<dbReference type="InterPro" id="IPR036291">
    <property type="entry name" value="NAD(P)-bd_dom_sf"/>
</dbReference>
<feature type="binding site" evidence="13">
    <location>
        <position position="251"/>
    </location>
    <ligand>
        <name>sn-glycerol 3-phosphate</name>
        <dbReference type="ChEBI" id="CHEBI:57597"/>
    </ligand>
</feature>
<keyword evidence="13" id="KW-0963">Cytoplasm</keyword>
<dbReference type="EC" id="1.1.1.94" evidence="10 13"/>
<feature type="binding site" evidence="15">
    <location>
        <begin position="251"/>
        <end position="252"/>
    </location>
    <ligand>
        <name>substrate</name>
    </ligand>
</feature>
<comment type="catalytic activity">
    <reaction evidence="13">
        <text>sn-glycerol 3-phosphate + NAD(+) = dihydroxyacetone phosphate + NADH + H(+)</text>
        <dbReference type="Rhea" id="RHEA:11092"/>
        <dbReference type="ChEBI" id="CHEBI:15378"/>
        <dbReference type="ChEBI" id="CHEBI:57540"/>
        <dbReference type="ChEBI" id="CHEBI:57597"/>
        <dbReference type="ChEBI" id="CHEBI:57642"/>
        <dbReference type="ChEBI" id="CHEBI:57945"/>
        <dbReference type="EC" id="1.1.1.94"/>
    </reaction>
</comment>
<dbReference type="FunFam" id="3.40.50.720:FF:000019">
    <property type="entry name" value="Glycerol-3-phosphate dehydrogenase [NAD(P)+]"/>
    <property type="match status" value="1"/>
</dbReference>
<keyword evidence="18" id="KW-0732">Signal</keyword>
<sequence>MKLAVLGAGAWGTALAASLSAHHDVTLWARNASQAAEMDSQRCNSRYLPDITLSAELHFSSDLAQTLHGAELMLAVVPSGALRPLLREVARLAPGVPVIWACKGFEVGSRKLPHEVASEELLEQTPCGALSGPSFAREVALGLPTALTLASLNEAFARQSALALHSNRLRVYASSDVMGVELGGAVKNVLAIAAGISDGMGFGHNARAALITRGLAEITRLGLALGGRQETFMGLTGMGDLILTCTGDLSRNRQVGLKLAQGKSLEAILRDLGHVAEGVNTAREVLELARQFQVDMPITQAVYQVLFESVAPKAAVEDLLSREPGSEAISR</sequence>
<accession>A0A6F8V9E3</accession>
<evidence type="ECO:0000256" key="9">
    <source>
        <dbReference type="ARBA" id="ARBA00052716"/>
    </source>
</evidence>
<dbReference type="PANTHER" id="PTHR11728:SF1">
    <property type="entry name" value="GLYCEROL-3-PHOSPHATE DEHYDROGENASE [NAD(+)] 2, CHLOROPLASTIC"/>
    <property type="match status" value="1"/>
</dbReference>
<dbReference type="GO" id="GO:0008654">
    <property type="term" value="P:phospholipid biosynthetic process"/>
    <property type="evidence" value="ECO:0007669"/>
    <property type="project" value="UniProtKB-KW"/>
</dbReference>
<dbReference type="InterPro" id="IPR011128">
    <property type="entry name" value="G3P_DH_NAD-dep_N"/>
</dbReference>
<evidence type="ECO:0000256" key="5">
    <source>
        <dbReference type="ARBA" id="ARBA00023027"/>
    </source>
</evidence>
<evidence type="ECO:0000256" key="3">
    <source>
        <dbReference type="ARBA" id="ARBA00022857"/>
    </source>
</evidence>
<feature type="binding site" evidence="13">
    <location>
        <position position="250"/>
    </location>
    <ligand>
        <name>sn-glycerol 3-phosphate</name>
        <dbReference type="ChEBI" id="CHEBI:57597"/>
    </ligand>
</feature>
<protein>
    <recommendedName>
        <fullName evidence="11 13">Glycerol-3-phosphate dehydrogenase [NAD(P)+]</fullName>
        <ecNumber evidence="10 13">1.1.1.94</ecNumber>
    </recommendedName>
    <alternativeName>
        <fullName evidence="13">NAD(P)(+)-dependent glycerol-3-phosphate dehydrogenase</fullName>
    </alternativeName>
    <alternativeName>
        <fullName evidence="12 13">NAD(P)H-dependent dihydroxyacetone-phosphate reductase</fullName>
    </alternativeName>
</protein>
<proteinExistence type="inferred from homology"/>
<feature type="binding site" evidence="13">
    <location>
        <position position="240"/>
    </location>
    <ligand>
        <name>sn-glycerol 3-phosphate</name>
        <dbReference type="ChEBI" id="CHEBI:57597"/>
    </ligand>
</feature>
<evidence type="ECO:0000256" key="14">
    <source>
        <dbReference type="PIRSR" id="PIRSR000114-1"/>
    </source>
</evidence>
<dbReference type="PRINTS" id="PR00077">
    <property type="entry name" value="GPDHDRGNASE"/>
</dbReference>
<dbReference type="InterPro" id="IPR006109">
    <property type="entry name" value="G3P_DH_NAD-dep_C"/>
</dbReference>
<evidence type="ECO:0000256" key="18">
    <source>
        <dbReference type="SAM" id="SignalP"/>
    </source>
</evidence>
<comment type="caution">
    <text evidence="13">Lacks conserved residue(s) required for the propagation of feature annotation.</text>
</comment>
<dbReference type="Gene3D" id="1.10.1040.10">
    <property type="entry name" value="N-(1-d-carboxylethyl)-l-norvaline Dehydrogenase, domain 2"/>
    <property type="match status" value="1"/>
</dbReference>
<keyword evidence="22" id="KW-1185">Reference proteome</keyword>
<dbReference type="InterPro" id="IPR006168">
    <property type="entry name" value="G3P_DH_NAD-dep"/>
</dbReference>
<dbReference type="EMBL" id="AP022853">
    <property type="protein sequence ID" value="BCB25389.1"/>
    <property type="molecule type" value="Genomic_DNA"/>
</dbReference>
<dbReference type="GO" id="GO:0047952">
    <property type="term" value="F:glycerol-3-phosphate dehydrogenase [NAD(P)+] activity"/>
    <property type="evidence" value="ECO:0007669"/>
    <property type="project" value="UniProtKB-UniRule"/>
</dbReference>
<feature type="binding site" evidence="13">
    <location>
        <position position="47"/>
    </location>
    <ligand>
        <name>NADPH</name>
        <dbReference type="ChEBI" id="CHEBI:57783"/>
    </ligand>
</feature>
<feature type="binding site" evidence="13">
    <location>
        <position position="30"/>
    </location>
    <ligand>
        <name>NADPH</name>
        <dbReference type="ChEBI" id="CHEBI:57783"/>
    </ligand>
</feature>
<dbReference type="GO" id="GO:0006650">
    <property type="term" value="P:glycerophospholipid metabolic process"/>
    <property type="evidence" value="ECO:0007669"/>
    <property type="project" value="UniProtKB-UniRule"/>
</dbReference>
<evidence type="ECO:0000256" key="11">
    <source>
        <dbReference type="ARBA" id="ARBA00069372"/>
    </source>
</evidence>
<feature type="binding site" evidence="13">
    <location>
        <position position="103"/>
    </location>
    <ligand>
        <name>NADPH</name>
        <dbReference type="ChEBI" id="CHEBI:57783"/>
    </ligand>
</feature>
<keyword evidence="7 13" id="KW-0594">Phospholipid biosynthesis</keyword>
<evidence type="ECO:0000256" key="12">
    <source>
        <dbReference type="ARBA" id="ARBA00080511"/>
    </source>
</evidence>
<dbReference type="PANTHER" id="PTHR11728">
    <property type="entry name" value="GLYCEROL-3-PHOSPHATE DEHYDROGENASE"/>
    <property type="match status" value="1"/>
</dbReference>
<feature type="chain" id="PRO_5026191122" description="Glycerol-3-phosphate dehydrogenase [NAD(P)+]" evidence="18">
    <location>
        <begin position="17"/>
        <end position="331"/>
    </location>
</feature>
<feature type="binding site" evidence="13">
    <location>
        <position position="275"/>
    </location>
    <ligand>
        <name>NADPH</name>
        <dbReference type="ChEBI" id="CHEBI:57783"/>
    </ligand>
</feature>
<keyword evidence="13" id="KW-0547">Nucleotide-binding</keyword>
<dbReference type="PIRSF" id="PIRSF000114">
    <property type="entry name" value="Glycerol-3-P_dh"/>
    <property type="match status" value="1"/>
</dbReference>
<organism evidence="21 22">
    <name type="scientific">Sulfurimicrobium lacus</name>
    <dbReference type="NCBI Taxonomy" id="2715678"/>
    <lineage>
        <taxon>Bacteria</taxon>
        <taxon>Pseudomonadati</taxon>
        <taxon>Pseudomonadota</taxon>
        <taxon>Betaproteobacteria</taxon>
        <taxon>Nitrosomonadales</taxon>
        <taxon>Sulfuricellaceae</taxon>
        <taxon>Sulfurimicrobium</taxon>
    </lineage>
</organism>
<dbReference type="Gene3D" id="3.40.50.720">
    <property type="entry name" value="NAD(P)-binding Rossmann-like Domain"/>
    <property type="match status" value="1"/>
</dbReference>
<feature type="binding site" evidence="13">
    <location>
        <position position="134"/>
    </location>
    <ligand>
        <name>sn-glycerol 3-phosphate</name>
        <dbReference type="ChEBI" id="CHEBI:57597"/>
    </ligand>
</feature>
<feature type="signal peptide" evidence="18">
    <location>
        <begin position="1"/>
        <end position="16"/>
    </location>
</feature>
<evidence type="ECO:0000256" key="10">
    <source>
        <dbReference type="ARBA" id="ARBA00066687"/>
    </source>
</evidence>
<keyword evidence="8 13" id="KW-1208">Phospholipid metabolism</keyword>
<feature type="binding site" evidence="15">
    <location>
        <position position="103"/>
    </location>
    <ligand>
        <name>substrate</name>
    </ligand>
</feature>
<dbReference type="SUPFAM" id="SSF48179">
    <property type="entry name" value="6-phosphogluconate dehydrogenase C-terminal domain-like"/>
    <property type="match status" value="1"/>
</dbReference>
<comment type="catalytic activity">
    <reaction evidence="9">
        <text>sn-glycerol 3-phosphate + NADP(+) = dihydroxyacetone phosphate + NADPH + H(+)</text>
        <dbReference type="Rhea" id="RHEA:11096"/>
        <dbReference type="ChEBI" id="CHEBI:15378"/>
        <dbReference type="ChEBI" id="CHEBI:57597"/>
        <dbReference type="ChEBI" id="CHEBI:57642"/>
        <dbReference type="ChEBI" id="CHEBI:57783"/>
        <dbReference type="ChEBI" id="CHEBI:58349"/>
        <dbReference type="EC" id="1.1.1.94"/>
    </reaction>
    <physiologicalReaction direction="right-to-left" evidence="9">
        <dbReference type="Rhea" id="RHEA:11098"/>
    </physiologicalReaction>
</comment>
<feature type="domain" description="Glycerol-3-phosphate dehydrogenase NAD-dependent C-terminal" evidence="20">
    <location>
        <begin position="176"/>
        <end position="317"/>
    </location>
</feature>
<dbReference type="FunFam" id="1.10.1040.10:FF:000001">
    <property type="entry name" value="Glycerol-3-phosphate dehydrogenase [NAD(P)+]"/>
    <property type="match status" value="1"/>
</dbReference>
<dbReference type="GO" id="GO:0005829">
    <property type="term" value="C:cytosol"/>
    <property type="evidence" value="ECO:0007669"/>
    <property type="project" value="TreeGrafter"/>
</dbReference>
<keyword evidence="2 13" id="KW-0444">Lipid biosynthesis</keyword>
<comment type="similarity">
    <text evidence="1 13 17">Belongs to the NAD-dependent glycerol-3-phosphate dehydrogenase family.</text>
</comment>
<evidence type="ECO:0000256" key="1">
    <source>
        <dbReference type="ARBA" id="ARBA00011009"/>
    </source>
</evidence>
<feature type="binding site" evidence="13">
    <location>
        <position position="132"/>
    </location>
    <ligand>
        <name>sn-glycerol 3-phosphate</name>
        <dbReference type="ChEBI" id="CHEBI:57597"/>
    </ligand>
</feature>
<evidence type="ECO:0000256" key="4">
    <source>
        <dbReference type="ARBA" id="ARBA00023002"/>
    </source>
</evidence>
<dbReference type="AlphaFoldDB" id="A0A6F8V9E3"/>
<dbReference type="InterPro" id="IPR008927">
    <property type="entry name" value="6-PGluconate_DH-like_C_sf"/>
</dbReference>
<feature type="binding site" evidence="16">
    <location>
        <position position="251"/>
    </location>
    <ligand>
        <name>NAD(+)</name>
        <dbReference type="ChEBI" id="CHEBI:57540"/>
    </ligand>
</feature>
<dbReference type="GO" id="GO:0051287">
    <property type="term" value="F:NAD binding"/>
    <property type="evidence" value="ECO:0007669"/>
    <property type="project" value="InterPro"/>
</dbReference>
<keyword evidence="4 13" id="KW-0560">Oxidoreductase</keyword>
<keyword evidence="5 13" id="KW-0520">NAD</keyword>
<dbReference type="Proteomes" id="UP000502260">
    <property type="component" value="Chromosome"/>
</dbReference>
<reference evidence="22" key="1">
    <citation type="submission" date="2020-03" db="EMBL/GenBank/DDBJ databases">
        <title>Complete genome sequence of sulfur-oxidizing bacterium skT11.</title>
        <authorList>
            <person name="Kanda M."/>
            <person name="Kojima H."/>
            <person name="Fukui M."/>
        </authorList>
    </citation>
    <scope>NUCLEOTIDE SEQUENCE [LARGE SCALE GENOMIC DNA]</scope>
    <source>
        <strain evidence="22">skT11</strain>
    </source>
</reference>
<feature type="binding site" evidence="16">
    <location>
        <position position="136"/>
    </location>
    <ligand>
        <name>NAD(+)</name>
        <dbReference type="ChEBI" id="CHEBI:57540"/>
    </ligand>
</feature>
<dbReference type="NCBIfam" id="NF000942">
    <property type="entry name" value="PRK00094.1-4"/>
    <property type="match status" value="1"/>
</dbReference>
<feature type="binding site" evidence="13">
    <location>
        <position position="252"/>
    </location>
    <ligand>
        <name>sn-glycerol 3-phosphate</name>
        <dbReference type="ChEBI" id="CHEBI:57597"/>
    </ligand>
</feature>
<evidence type="ECO:0000313" key="22">
    <source>
        <dbReference type="Proteomes" id="UP000502260"/>
    </source>
</evidence>
<dbReference type="KEGG" id="slac:SKTS_02750"/>
<evidence type="ECO:0000256" key="2">
    <source>
        <dbReference type="ARBA" id="ARBA00022516"/>
    </source>
</evidence>
<dbReference type="Pfam" id="PF01210">
    <property type="entry name" value="NAD_Gly3P_dh_N"/>
    <property type="match status" value="1"/>
</dbReference>
<feature type="binding site" evidence="13">
    <location>
        <position position="251"/>
    </location>
    <ligand>
        <name>NADPH</name>
        <dbReference type="ChEBI" id="CHEBI:57783"/>
    </ligand>
</feature>
<evidence type="ECO:0000256" key="17">
    <source>
        <dbReference type="RuleBase" id="RU000437"/>
    </source>
</evidence>
<dbReference type="GO" id="GO:0046167">
    <property type="term" value="P:glycerol-3-phosphate biosynthetic process"/>
    <property type="evidence" value="ECO:0007669"/>
    <property type="project" value="UniProtKB-UniRule"/>
</dbReference>
<evidence type="ECO:0000256" key="13">
    <source>
        <dbReference type="HAMAP-Rule" id="MF_00394"/>
    </source>
</evidence>
<feature type="binding site" evidence="13">
    <location>
        <position position="103"/>
    </location>
    <ligand>
        <name>sn-glycerol 3-phosphate</name>
        <dbReference type="ChEBI" id="CHEBI:57597"/>
    </ligand>
</feature>
<comment type="subcellular location">
    <subcellularLocation>
        <location evidence="13">Cytoplasm</location>
    </subcellularLocation>
</comment>